<evidence type="ECO:0000256" key="1">
    <source>
        <dbReference type="SAM" id="MobiDB-lite"/>
    </source>
</evidence>
<feature type="region of interest" description="Disordered" evidence="1">
    <location>
        <begin position="6"/>
        <end position="27"/>
    </location>
</feature>
<sequence length="136" mass="15134">MYWALVADTQEDPPPSPSGIVGSDRPGVGSLPEVGSAGQHFSQFDDHGICNAEIRQEDNLVNLGTNVKSQEEFQKWKELFCLRTNTCFNFYELYPVGVRNLFVRLGKNAVGLWVGVMGSERRSSVGMCDFDKKKSV</sequence>
<gene>
    <name evidence="2" type="ORF">E2C01_011492</name>
</gene>
<accession>A0A5B7DB82</accession>
<protein>
    <submittedName>
        <fullName evidence="2">Uncharacterized protein</fullName>
    </submittedName>
</protein>
<proteinExistence type="predicted"/>
<name>A0A5B7DB82_PORTR</name>
<keyword evidence="3" id="KW-1185">Reference proteome</keyword>
<organism evidence="2 3">
    <name type="scientific">Portunus trituberculatus</name>
    <name type="common">Swimming crab</name>
    <name type="synonym">Neptunus trituberculatus</name>
    <dbReference type="NCBI Taxonomy" id="210409"/>
    <lineage>
        <taxon>Eukaryota</taxon>
        <taxon>Metazoa</taxon>
        <taxon>Ecdysozoa</taxon>
        <taxon>Arthropoda</taxon>
        <taxon>Crustacea</taxon>
        <taxon>Multicrustacea</taxon>
        <taxon>Malacostraca</taxon>
        <taxon>Eumalacostraca</taxon>
        <taxon>Eucarida</taxon>
        <taxon>Decapoda</taxon>
        <taxon>Pleocyemata</taxon>
        <taxon>Brachyura</taxon>
        <taxon>Eubrachyura</taxon>
        <taxon>Portunoidea</taxon>
        <taxon>Portunidae</taxon>
        <taxon>Portuninae</taxon>
        <taxon>Portunus</taxon>
    </lineage>
</organism>
<evidence type="ECO:0000313" key="2">
    <source>
        <dbReference type="EMBL" id="MPC18604.1"/>
    </source>
</evidence>
<evidence type="ECO:0000313" key="3">
    <source>
        <dbReference type="Proteomes" id="UP000324222"/>
    </source>
</evidence>
<reference evidence="2 3" key="1">
    <citation type="submission" date="2019-05" db="EMBL/GenBank/DDBJ databases">
        <title>Another draft genome of Portunus trituberculatus and its Hox gene families provides insights of decapod evolution.</title>
        <authorList>
            <person name="Jeong J.-H."/>
            <person name="Song I."/>
            <person name="Kim S."/>
            <person name="Choi T."/>
            <person name="Kim D."/>
            <person name="Ryu S."/>
            <person name="Kim W."/>
        </authorList>
    </citation>
    <scope>NUCLEOTIDE SEQUENCE [LARGE SCALE GENOMIC DNA]</scope>
    <source>
        <tissue evidence="2">Muscle</tissue>
    </source>
</reference>
<comment type="caution">
    <text evidence="2">The sequence shown here is derived from an EMBL/GenBank/DDBJ whole genome shotgun (WGS) entry which is preliminary data.</text>
</comment>
<dbReference type="EMBL" id="VSRR010000695">
    <property type="protein sequence ID" value="MPC18604.1"/>
    <property type="molecule type" value="Genomic_DNA"/>
</dbReference>
<dbReference type="Proteomes" id="UP000324222">
    <property type="component" value="Unassembled WGS sequence"/>
</dbReference>
<dbReference type="AlphaFoldDB" id="A0A5B7DB82"/>